<dbReference type="Proteomes" id="UP000001784">
    <property type="component" value="Chromosome"/>
</dbReference>
<dbReference type="EC" id="6.3.5.2" evidence="9"/>
<dbReference type="HOGENOM" id="CLU_014340_0_5_7"/>
<dbReference type="PANTHER" id="PTHR11922">
    <property type="entry name" value="GMP SYNTHASE-RELATED"/>
    <property type="match status" value="1"/>
</dbReference>
<dbReference type="Gene3D" id="3.30.300.10">
    <property type="match status" value="1"/>
</dbReference>
<dbReference type="Pfam" id="PF02540">
    <property type="entry name" value="NAD_synthase"/>
    <property type="match status" value="1"/>
</dbReference>
<evidence type="ECO:0000313" key="12">
    <source>
        <dbReference type="EMBL" id="ABK17806.1"/>
    </source>
</evidence>
<dbReference type="HAMAP" id="MF_00344">
    <property type="entry name" value="GMP_synthase"/>
    <property type="match status" value="1"/>
</dbReference>
<dbReference type="FunFam" id="3.40.50.880:FF:000001">
    <property type="entry name" value="GMP synthase [glutamine-hydrolyzing]"/>
    <property type="match status" value="1"/>
</dbReference>
<keyword evidence="8 9" id="KW-0315">Glutamine amidotransferase</keyword>
<keyword evidence="3 9" id="KW-0436">Ligase</keyword>
<dbReference type="Gene3D" id="3.40.50.620">
    <property type="entry name" value="HUPs"/>
    <property type="match status" value="1"/>
</dbReference>
<keyword evidence="13" id="KW-1185">Reference proteome</keyword>
<dbReference type="UniPathway" id="UPA00189">
    <property type="reaction ID" value="UER00296"/>
</dbReference>
<dbReference type="InterPro" id="IPR025777">
    <property type="entry name" value="GMPS_ATP_PPase_dom"/>
</dbReference>
<dbReference type="InterPro" id="IPR017926">
    <property type="entry name" value="GATASE"/>
</dbReference>
<dbReference type="EMBL" id="CP000478">
    <property type="protein sequence ID" value="ABK17806.1"/>
    <property type="molecule type" value="Genomic_DNA"/>
</dbReference>
<proteinExistence type="inferred from homology"/>
<dbReference type="PANTHER" id="PTHR11922:SF2">
    <property type="entry name" value="GMP SYNTHASE [GLUTAMINE-HYDROLYZING]"/>
    <property type="match status" value="1"/>
</dbReference>
<feature type="active site" evidence="9">
    <location>
        <position position="177"/>
    </location>
</feature>
<dbReference type="InterPro" id="IPR004739">
    <property type="entry name" value="GMP_synth_GATase"/>
</dbReference>
<evidence type="ECO:0000256" key="3">
    <source>
        <dbReference type="ARBA" id="ARBA00022598"/>
    </source>
</evidence>
<evidence type="ECO:0000256" key="5">
    <source>
        <dbReference type="ARBA" id="ARBA00022749"/>
    </source>
</evidence>
<keyword evidence="5 9" id="KW-0332">GMP biosynthesis</keyword>
<evidence type="ECO:0000256" key="7">
    <source>
        <dbReference type="ARBA" id="ARBA00022840"/>
    </source>
</evidence>
<evidence type="ECO:0000259" key="11">
    <source>
        <dbReference type="PROSITE" id="PS51553"/>
    </source>
</evidence>
<dbReference type="PRINTS" id="PR00097">
    <property type="entry name" value="ANTSNTHASEII"/>
</dbReference>
<dbReference type="NCBIfam" id="TIGR00884">
    <property type="entry name" value="guaA_Cterm"/>
    <property type="match status" value="1"/>
</dbReference>
<feature type="active site" evidence="9">
    <location>
        <position position="175"/>
    </location>
</feature>
<dbReference type="eggNOG" id="COG0519">
    <property type="taxonomic scope" value="Bacteria"/>
</dbReference>
<dbReference type="AlphaFoldDB" id="A0LK54"/>
<dbReference type="RefSeq" id="WP_011698975.1">
    <property type="nucleotide sequence ID" value="NC_008554.1"/>
</dbReference>
<organism evidence="12 13">
    <name type="scientific">Syntrophobacter fumaroxidans (strain DSM 10017 / MPOB)</name>
    <dbReference type="NCBI Taxonomy" id="335543"/>
    <lineage>
        <taxon>Bacteria</taxon>
        <taxon>Pseudomonadati</taxon>
        <taxon>Thermodesulfobacteriota</taxon>
        <taxon>Syntrophobacteria</taxon>
        <taxon>Syntrophobacterales</taxon>
        <taxon>Syntrophobacteraceae</taxon>
        <taxon>Syntrophobacter</taxon>
    </lineage>
</organism>
<dbReference type="PROSITE" id="PS51273">
    <property type="entry name" value="GATASE_TYPE_1"/>
    <property type="match status" value="1"/>
</dbReference>
<dbReference type="SUPFAM" id="SSF52317">
    <property type="entry name" value="Class I glutamine amidotransferase-like"/>
    <property type="match status" value="1"/>
</dbReference>
<dbReference type="Pfam" id="PF00117">
    <property type="entry name" value="GATase"/>
    <property type="match status" value="1"/>
</dbReference>
<dbReference type="FunFam" id="3.40.50.620:FF:000001">
    <property type="entry name" value="GMP synthase [glutamine-hydrolyzing]"/>
    <property type="match status" value="1"/>
</dbReference>
<evidence type="ECO:0000256" key="8">
    <source>
        <dbReference type="ARBA" id="ARBA00022962"/>
    </source>
</evidence>
<dbReference type="InterPro" id="IPR001674">
    <property type="entry name" value="GMP_synth_C"/>
</dbReference>
<keyword evidence="4 9" id="KW-0547">Nucleotide-binding</keyword>
<comment type="function">
    <text evidence="1 9">Catalyzes the synthesis of GMP from XMP.</text>
</comment>
<keyword evidence="6 9" id="KW-0658">Purine biosynthesis</keyword>
<reference evidence="12 13" key="1">
    <citation type="submission" date="2006-10" db="EMBL/GenBank/DDBJ databases">
        <title>Complete sequence of Syntrophobacter fumaroxidans MPOB.</title>
        <authorList>
            <consortium name="US DOE Joint Genome Institute"/>
            <person name="Copeland A."/>
            <person name="Lucas S."/>
            <person name="Lapidus A."/>
            <person name="Barry K."/>
            <person name="Detter J.C."/>
            <person name="Glavina del Rio T."/>
            <person name="Hammon N."/>
            <person name="Israni S."/>
            <person name="Pitluck S."/>
            <person name="Goltsman E.G."/>
            <person name="Martinez M."/>
            <person name="Schmutz J."/>
            <person name="Larimer F."/>
            <person name="Land M."/>
            <person name="Hauser L."/>
            <person name="Kyrpides N."/>
            <person name="Kim E."/>
            <person name="Boone D.R."/>
            <person name="Brockman F."/>
            <person name="Culley D."/>
            <person name="Ferry J."/>
            <person name="Gunsalus R."/>
            <person name="McInerney M.J."/>
            <person name="Morrison M."/>
            <person name="Plugge C."/>
            <person name="Rohlin L."/>
            <person name="Scholten J."/>
            <person name="Sieber J."/>
            <person name="Stams A.J.M."/>
            <person name="Worm P."/>
            <person name="Henstra A.M."/>
            <person name="Richardson P."/>
        </authorList>
    </citation>
    <scope>NUCLEOTIDE SEQUENCE [LARGE SCALE GENOMIC DNA]</scope>
    <source>
        <strain evidence="13">DSM 10017 / MPOB</strain>
    </source>
</reference>
<dbReference type="InterPro" id="IPR022310">
    <property type="entry name" value="NAD/GMP_synthase"/>
</dbReference>
<evidence type="ECO:0000256" key="9">
    <source>
        <dbReference type="HAMAP-Rule" id="MF_00344"/>
    </source>
</evidence>
<feature type="active site" description="Nucleophile" evidence="9">
    <location>
        <position position="87"/>
    </location>
</feature>
<evidence type="ECO:0000256" key="4">
    <source>
        <dbReference type="ARBA" id="ARBA00022741"/>
    </source>
</evidence>
<dbReference type="GO" id="GO:0003921">
    <property type="term" value="F:GMP synthase activity"/>
    <property type="evidence" value="ECO:0007669"/>
    <property type="project" value="InterPro"/>
</dbReference>
<dbReference type="SUPFAM" id="SSF54810">
    <property type="entry name" value="GMP synthetase C-terminal dimerisation domain"/>
    <property type="match status" value="1"/>
</dbReference>
<dbReference type="PRINTS" id="PR00096">
    <property type="entry name" value="GATASE"/>
</dbReference>
<dbReference type="InterPro" id="IPR014729">
    <property type="entry name" value="Rossmann-like_a/b/a_fold"/>
</dbReference>
<dbReference type="STRING" id="335543.Sfum_2123"/>
<dbReference type="InterPro" id="IPR022955">
    <property type="entry name" value="GMP_synthase"/>
</dbReference>
<dbReference type="FunFam" id="3.30.300.10:FF:000002">
    <property type="entry name" value="GMP synthase [glutamine-hydrolyzing]"/>
    <property type="match status" value="1"/>
</dbReference>
<dbReference type="CDD" id="cd01997">
    <property type="entry name" value="GMP_synthase_C"/>
    <property type="match status" value="1"/>
</dbReference>
<feature type="binding site" evidence="10">
    <location>
        <begin position="229"/>
        <end position="235"/>
    </location>
    <ligand>
        <name>ATP</name>
        <dbReference type="ChEBI" id="CHEBI:30616"/>
    </ligand>
</feature>
<dbReference type="OrthoDB" id="9802219at2"/>
<dbReference type="eggNOG" id="COG0518">
    <property type="taxonomic scope" value="Bacteria"/>
</dbReference>
<comment type="pathway">
    <text evidence="2 9">Purine metabolism; GMP biosynthesis; GMP from XMP (L-Gln route): step 1/1.</text>
</comment>
<comment type="subunit">
    <text evidence="9">Homodimer.</text>
</comment>
<dbReference type="GO" id="GO:0005829">
    <property type="term" value="C:cytosol"/>
    <property type="evidence" value="ECO:0007669"/>
    <property type="project" value="TreeGrafter"/>
</dbReference>
<evidence type="ECO:0000256" key="1">
    <source>
        <dbReference type="ARBA" id="ARBA00002332"/>
    </source>
</evidence>
<gene>
    <name evidence="9" type="primary">guaA</name>
    <name evidence="12" type="ordered locus">Sfum_2123</name>
</gene>
<dbReference type="NCBIfam" id="TIGR00888">
    <property type="entry name" value="guaA_Nterm"/>
    <property type="match status" value="1"/>
</dbReference>
<dbReference type="SUPFAM" id="SSF52402">
    <property type="entry name" value="Adenine nucleotide alpha hydrolases-like"/>
    <property type="match status" value="1"/>
</dbReference>
<dbReference type="CDD" id="cd01742">
    <property type="entry name" value="GATase1_GMP_Synthase"/>
    <property type="match status" value="1"/>
</dbReference>
<dbReference type="NCBIfam" id="NF000848">
    <property type="entry name" value="PRK00074.1"/>
    <property type="match status" value="1"/>
</dbReference>
<evidence type="ECO:0000256" key="10">
    <source>
        <dbReference type="PROSITE-ProRule" id="PRU00886"/>
    </source>
</evidence>
<dbReference type="PRINTS" id="PR00099">
    <property type="entry name" value="CPSGATASE"/>
</dbReference>
<dbReference type="InterPro" id="IPR029062">
    <property type="entry name" value="Class_I_gatase-like"/>
</dbReference>
<dbReference type="Pfam" id="PF00958">
    <property type="entry name" value="GMP_synt_C"/>
    <property type="match status" value="1"/>
</dbReference>
<sequence length="518" mass="58300">MTYDYLHEERVLILDFGSQYTQLIARRVRESHVYCEIHPFNMDMESIKAFRPKGIILSGGPSSVHEQGAPFSDPAIFELGVPVLGICYGMQLMARQLGGSVERADRREYGPATIDIDVPDELFRDIEREGVRVWMSHGDRILELPAGFSILARSDNSPAAAMGNSERRLYGVQFHPEVVHTPCGKDILDNFLFRTCRCRATWTMKSFVESAVASIREQVGDDQVICALSGGVDSSVVAVLLHNAIGSRLHCIFVNNGLLRKGEAESVQRVFRDHFSINLIYADASDLFLERLKDVTDPERKRKIIGNLFVELFEREAGRLESVKYLAQGTLYPDVIESVSFKGPSATIKTHHNVGGLPERMNLKLIEPLRELFKDEVRMLGRELGLPERIIMRHPFPGPGLAIRTIGAVTPESLEILRDADRIILEEIEASGWYDHVWQAFAVLLPIRSVGVMGDERTYDQVVAVRAVESVDAMTADWARLPYEVLQRISNRIINEVKGVNRVVYDISSKPPGTIEWE</sequence>
<dbReference type="PROSITE" id="PS51553">
    <property type="entry name" value="GMPS_ATP_PPASE"/>
    <property type="match status" value="1"/>
</dbReference>
<keyword evidence="7 9" id="KW-0067">ATP-binding</keyword>
<feature type="domain" description="GMPS ATP-PPase" evidence="11">
    <location>
        <begin position="202"/>
        <end position="393"/>
    </location>
</feature>
<accession>A0LK54</accession>
<dbReference type="GO" id="GO:0005524">
    <property type="term" value="F:ATP binding"/>
    <property type="evidence" value="ECO:0007669"/>
    <property type="project" value="UniProtKB-UniRule"/>
</dbReference>
<comment type="catalytic activity">
    <reaction evidence="9">
        <text>XMP + L-glutamine + ATP + H2O = GMP + L-glutamate + AMP + diphosphate + 2 H(+)</text>
        <dbReference type="Rhea" id="RHEA:11680"/>
        <dbReference type="ChEBI" id="CHEBI:15377"/>
        <dbReference type="ChEBI" id="CHEBI:15378"/>
        <dbReference type="ChEBI" id="CHEBI:29985"/>
        <dbReference type="ChEBI" id="CHEBI:30616"/>
        <dbReference type="ChEBI" id="CHEBI:33019"/>
        <dbReference type="ChEBI" id="CHEBI:57464"/>
        <dbReference type="ChEBI" id="CHEBI:58115"/>
        <dbReference type="ChEBI" id="CHEBI:58359"/>
        <dbReference type="ChEBI" id="CHEBI:456215"/>
        <dbReference type="EC" id="6.3.5.2"/>
    </reaction>
</comment>
<dbReference type="FunCoup" id="A0LK54">
    <property type="interactions" value="553"/>
</dbReference>
<evidence type="ECO:0000256" key="2">
    <source>
        <dbReference type="ARBA" id="ARBA00005153"/>
    </source>
</evidence>
<name>A0LK54_SYNFM</name>
<dbReference type="Gene3D" id="3.40.50.880">
    <property type="match status" value="1"/>
</dbReference>
<dbReference type="KEGG" id="sfu:Sfum_2123"/>
<evidence type="ECO:0000313" key="13">
    <source>
        <dbReference type="Proteomes" id="UP000001784"/>
    </source>
</evidence>
<evidence type="ECO:0000256" key="6">
    <source>
        <dbReference type="ARBA" id="ARBA00022755"/>
    </source>
</evidence>
<dbReference type="InParanoid" id="A0LK54"/>
<dbReference type="MEROPS" id="C26.957"/>
<protein>
    <recommendedName>
        <fullName evidence="9">GMP synthase [glutamine-hydrolyzing]</fullName>
        <ecNumber evidence="9">6.3.5.2</ecNumber>
    </recommendedName>
    <alternativeName>
        <fullName evidence="9">GMP synthetase</fullName>
    </alternativeName>
    <alternativeName>
        <fullName evidence="9">Glutamine amidotransferase</fullName>
    </alternativeName>
</protein>